<dbReference type="Proteomes" id="UP000288805">
    <property type="component" value="Unassembled WGS sequence"/>
</dbReference>
<gene>
    <name evidence="1" type="ORF">CK203_052200</name>
</gene>
<evidence type="ECO:0000313" key="2">
    <source>
        <dbReference type="Proteomes" id="UP000288805"/>
    </source>
</evidence>
<dbReference type="EMBL" id="QGNW01000376">
    <property type="protein sequence ID" value="RVW74109.1"/>
    <property type="molecule type" value="Genomic_DNA"/>
</dbReference>
<comment type="caution">
    <text evidence="1">The sequence shown here is derived from an EMBL/GenBank/DDBJ whole genome shotgun (WGS) entry which is preliminary data.</text>
</comment>
<dbReference type="AlphaFoldDB" id="A0A438GPG6"/>
<protein>
    <submittedName>
        <fullName evidence="1">Uncharacterized protein</fullName>
    </submittedName>
</protein>
<accession>A0A438GPG6</accession>
<evidence type="ECO:0000313" key="1">
    <source>
        <dbReference type="EMBL" id="RVW74109.1"/>
    </source>
</evidence>
<proteinExistence type="predicted"/>
<name>A0A438GPG6_VITVI</name>
<sequence length="70" mass="8364">MKIVGIFEGRIKVEETGYEGYPCYILFRRRRAVLVYLVYGPNSHKLRRDFWIELKSFPCPTYQTVCGHDF</sequence>
<reference evidence="1 2" key="1">
    <citation type="journal article" date="2018" name="PLoS Genet.">
        <title>Population sequencing reveals clonal diversity and ancestral inbreeding in the grapevine cultivar Chardonnay.</title>
        <authorList>
            <person name="Roach M.J."/>
            <person name="Johnson D.L."/>
            <person name="Bohlmann J."/>
            <person name="van Vuuren H.J."/>
            <person name="Jones S.J."/>
            <person name="Pretorius I.S."/>
            <person name="Schmidt S.A."/>
            <person name="Borneman A.R."/>
        </authorList>
    </citation>
    <scope>NUCLEOTIDE SEQUENCE [LARGE SCALE GENOMIC DNA]</scope>
    <source>
        <strain evidence="2">cv. Chardonnay</strain>
        <tissue evidence="1">Leaf</tissue>
    </source>
</reference>
<organism evidence="1 2">
    <name type="scientific">Vitis vinifera</name>
    <name type="common">Grape</name>
    <dbReference type="NCBI Taxonomy" id="29760"/>
    <lineage>
        <taxon>Eukaryota</taxon>
        <taxon>Viridiplantae</taxon>
        <taxon>Streptophyta</taxon>
        <taxon>Embryophyta</taxon>
        <taxon>Tracheophyta</taxon>
        <taxon>Spermatophyta</taxon>
        <taxon>Magnoliopsida</taxon>
        <taxon>eudicotyledons</taxon>
        <taxon>Gunneridae</taxon>
        <taxon>Pentapetalae</taxon>
        <taxon>rosids</taxon>
        <taxon>Vitales</taxon>
        <taxon>Vitaceae</taxon>
        <taxon>Viteae</taxon>
        <taxon>Vitis</taxon>
    </lineage>
</organism>